<comment type="caution">
    <text evidence="1">The sequence shown here is derived from an EMBL/GenBank/DDBJ whole genome shotgun (WGS) entry which is preliminary data.</text>
</comment>
<evidence type="ECO:0000313" key="1">
    <source>
        <dbReference type="EMBL" id="MPN37521.1"/>
    </source>
</evidence>
<dbReference type="EMBL" id="VSSQ01092213">
    <property type="protein sequence ID" value="MPN37521.1"/>
    <property type="molecule type" value="Genomic_DNA"/>
</dbReference>
<protein>
    <submittedName>
        <fullName evidence="1">Uncharacterized protein</fullName>
    </submittedName>
</protein>
<accession>A0A645HER8</accession>
<gene>
    <name evidence="1" type="ORF">SDC9_185041</name>
</gene>
<dbReference type="AlphaFoldDB" id="A0A645HER8"/>
<organism evidence="1">
    <name type="scientific">bioreactor metagenome</name>
    <dbReference type="NCBI Taxonomy" id="1076179"/>
    <lineage>
        <taxon>unclassified sequences</taxon>
        <taxon>metagenomes</taxon>
        <taxon>ecological metagenomes</taxon>
    </lineage>
</organism>
<sequence>MAAFVDEVAGQLQIFRFAGRVGHLAEGKFNLLVPGISVFFALFRAENGCDIVGVTTERIDEFTVSGGAEMGDRSFHQVSGAVEFVPIEDVRPPLVRFCHREMGV</sequence>
<name>A0A645HER8_9ZZZZ</name>
<proteinExistence type="predicted"/>
<reference evidence="1" key="1">
    <citation type="submission" date="2019-08" db="EMBL/GenBank/DDBJ databases">
        <authorList>
            <person name="Kucharzyk K."/>
            <person name="Murdoch R.W."/>
            <person name="Higgins S."/>
            <person name="Loffler F."/>
        </authorList>
    </citation>
    <scope>NUCLEOTIDE SEQUENCE</scope>
</reference>